<dbReference type="Proteomes" id="UP001596422">
    <property type="component" value="Unassembled WGS sequence"/>
</dbReference>
<protein>
    <submittedName>
        <fullName evidence="2">GNAT family N-acetyltransferase</fullName>
        <ecNumber evidence="2">2.3.1.-</ecNumber>
    </submittedName>
</protein>
<dbReference type="EC" id="2.3.1.-" evidence="2"/>
<feature type="domain" description="N-acetyltransferase" evidence="1">
    <location>
        <begin position="1"/>
        <end position="148"/>
    </location>
</feature>
<dbReference type="Gene3D" id="3.40.630.30">
    <property type="match status" value="1"/>
</dbReference>
<proteinExistence type="predicted"/>
<gene>
    <name evidence="2" type="ORF">ACFQDL_26245</name>
</gene>
<dbReference type="GO" id="GO:0016746">
    <property type="term" value="F:acyltransferase activity"/>
    <property type="evidence" value="ECO:0007669"/>
    <property type="project" value="UniProtKB-KW"/>
</dbReference>
<evidence type="ECO:0000259" key="1">
    <source>
        <dbReference type="PROSITE" id="PS51186"/>
    </source>
</evidence>
<dbReference type="SUPFAM" id="SSF55729">
    <property type="entry name" value="Acyl-CoA N-acyltransferases (Nat)"/>
    <property type="match status" value="1"/>
</dbReference>
<comment type="caution">
    <text evidence="2">The sequence shown here is derived from an EMBL/GenBank/DDBJ whole genome shotgun (WGS) entry which is preliminary data.</text>
</comment>
<evidence type="ECO:0000313" key="3">
    <source>
        <dbReference type="Proteomes" id="UP001596422"/>
    </source>
</evidence>
<organism evidence="2 3">
    <name type="scientific">Marinobacterium aestuariivivens</name>
    <dbReference type="NCBI Taxonomy" id="1698799"/>
    <lineage>
        <taxon>Bacteria</taxon>
        <taxon>Pseudomonadati</taxon>
        <taxon>Pseudomonadota</taxon>
        <taxon>Gammaproteobacteria</taxon>
        <taxon>Oceanospirillales</taxon>
        <taxon>Oceanospirillaceae</taxon>
        <taxon>Marinobacterium</taxon>
    </lineage>
</organism>
<dbReference type="RefSeq" id="WP_379911580.1">
    <property type="nucleotide sequence ID" value="NZ_JBHSWE010000001.1"/>
</dbReference>
<keyword evidence="3" id="KW-1185">Reference proteome</keyword>
<dbReference type="InterPro" id="IPR016181">
    <property type="entry name" value="Acyl_CoA_acyltransferase"/>
</dbReference>
<evidence type="ECO:0000313" key="2">
    <source>
        <dbReference type="EMBL" id="MFC6673198.1"/>
    </source>
</evidence>
<dbReference type="PROSITE" id="PS51186">
    <property type="entry name" value="GNAT"/>
    <property type="match status" value="1"/>
</dbReference>
<reference evidence="3" key="1">
    <citation type="journal article" date="2019" name="Int. J. Syst. Evol. Microbiol.">
        <title>The Global Catalogue of Microorganisms (GCM) 10K type strain sequencing project: providing services to taxonomists for standard genome sequencing and annotation.</title>
        <authorList>
            <consortium name="The Broad Institute Genomics Platform"/>
            <consortium name="The Broad Institute Genome Sequencing Center for Infectious Disease"/>
            <person name="Wu L."/>
            <person name="Ma J."/>
        </authorList>
    </citation>
    <scope>NUCLEOTIDE SEQUENCE [LARGE SCALE GENOMIC DNA]</scope>
    <source>
        <strain evidence="3">NBRC 111756</strain>
    </source>
</reference>
<dbReference type="InterPro" id="IPR052564">
    <property type="entry name" value="N-acetyltrans/Recomb-assoc"/>
</dbReference>
<dbReference type="EMBL" id="JBHSWE010000001">
    <property type="protein sequence ID" value="MFC6673198.1"/>
    <property type="molecule type" value="Genomic_DNA"/>
</dbReference>
<name>A0ABW2A6X8_9GAMM</name>
<accession>A0ABW2A6X8</accession>
<dbReference type="PANTHER" id="PTHR43451">
    <property type="entry name" value="ACETYLTRANSFERASE (GNAT) FAMILY PROTEIN"/>
    <property type="match status" value="1"/>
</dbReference>
<dbReference type="CDD" id="cd04301">
    <property type="entry name" value="NAT_SF"/>
    <property type="match status" value="1"/>
</dbReference>
<dbReference type="Pfam" id="PF13673">
    <property type="entry name" value="Acetyltransf_10"/>
    <property type="match status" value="1"/>
</dbReference>
<keyword evidence="2" id="KW-0012">Acyltransferase</keyword>
<sequence length="158" mass="17025">MIIRQITEKDLDIASAICMAAFNESVAGSLSEEGISTFEKIASPDAFLKRMQEDNVILVSEEQGEVKGIVELKEGRHVAMFFVDPRCQRRGVGKRLLSSALEHARADVISVSASLSSVPVYISCGFECKGGVAELSGLIYQPMELKMSTPPGAELSGD</sequence>
<dbReference type="InterPro" id="IPR000182">
    <property type="entry name" value="GNAT_dom"/>
</dbReference>
<keyword evidence="2" id="KW-0808">Transferase</keyword>
<dbReference type="PANTHER" id="PTHR43451:SF1">
    <property type="entry name" value="ACETYLTRANSFERASE"/>
    <property type="match status" value="1"/>
</dbReference>